<gene>
    <name evidence="13" type="ORF">GALMADRAFT_59618</name>
</gene>
<dbReference type="PROSITE" id="PS51194">
    <property type="entry name" value="HELICASE_CTER"/>
    <property type="match status" value="1"/>
</dbReference>
<dbReference type="GO" id="GO:0043138">
    <property type="term" value="F:3'-5' DNA helicase activity"/>
    <property type="evidence" value="ECO:0007669"/>
    <property type="project" value="UniProtKB-EC"/>
</dbReference>
<dbReference type="InterPro" id="IPR057842">
    <property type="entry name" value="WH_MER3"/>
</dbReference>
<proteinExistence type="inferred from homology"/>
<evidence type="ECO:0000259" key="12">
    <source>
        <dbReference type="PROSITE" id="PS51194"/>
    </source>
</evidence>
<keyword evidence="6" id="KW-0413">Isomerase</keyword>
<dbReference type="InterPro" id="IPR001650">
    <property type="entry name" value="Helicase_C-like"/>
</dbReference>
<evidence type="ECO:0000256" key="7">
    <source>
        <dbReference type="ARBA" id="ARBA00023254"/>
    </source>
</evidence>
<dbReference type="PANTHER" id="PTHR47835">
    <property type="entry name" value="HFM1, ATP DEPENDENT DNA HELICASE HOMOLOG"/>
    <property type="match status" value="1"/>
</dbReference>
<dbReference type="SMART" id="SM00490">
    <property type="entry name" value="HELICc"/>
    <property type="match status" value="1"/>
</dbReference>
<keyword evidence="7" id="KW-0469">Meiosis</keyword>
<dbReference type="InterPro" id="IPR027417">
    <property type="entry name" value="P-loop_NTPase"/>
</dbReference>
<protein>
    <recommendedName>
        <fullName evidence="9">DNA 3'-5' helicase</fullName>
        <ecNumber evidence="9">5.6.2.4</ecNumber>
    </recommendedName>
</protein>
<keyword evidence="3" id="KW-0378">Hydrolase</keyword>
<dbReference type="Proteomes" id="UP000027222">
    <property type="component" value="Unassembled WGS sequence"/>
</dbReference>
<keyword evidence="5" id="KW-0067">ATP-binding</keyword>
<dbReference type="GO" id="GO:0016787">
    <property type="term" value="F:hydrolase activity"/>
    <property type="evidence" value="ECO:0007669"/>
    <property type="project" value="UniProtKB-KW"/>
</dbReference>
<evidence type="ECO:0000256" key="9">
    <source>
        <dbReference type="ARBA" id="ARBA00034808"/>
    </source>
</evidence>
<dbReference type="GO" id="GO:0005524">
    <property type="term" value="F:ATP binding"/>
    <property type="evidence" value="ECO:0007669"/>
    <property type="project" value="UniProtKB-KW"/>
</dbReference>
<dbReference type="AlphaFoldDB" id="A0A067TEU0"/>
<dbReference type="InterPro" id="IPR036390">
    <property type="entry name" value="WH_DNA-bd_sf"/>
</dbReference>
<dbReference type="GO" id="GO:0051321">
    <property type="term" value="P:meiotic cell cycle"/>
    <property type="evidence" value="ECO:0007669"/>
    <property type="project" value="UniProtKB-KW"/>
</dbReference>
<keyword evidence="14" id="KW-1185">Reference proteome</keyword>
<sequence>MPQPNPRNAHGIRLRPVSELPDVYKGIFKFGVFNAVQSTCFDEVNRLPFGIFRRQKSCMLLGIFHRFLDLLTQLSFSYYLAPTGSGKTVLFELAIIRMVERSKISGKQVKCVYIAPTKALCSEKFQDWVTKFEPIGLKCCEMTGDTVVIGQNTWGDAKNASIMFCEKWDSLTRNWHDHDRILSQIQLFLVDEVHILNESRGSTLEVVTSRMKLRANMIRFILVSATVPNIQDVACWIGSGSGTSEAAQVFEFGDAYRPCQLTRHVVGVYRRNGYNDFQFAKVLDFKLFSVLQQFSVGKPILVFCSTRKGVFDSAGQLMKEYTDTEGRKASLPWSRPARIAHLFNDKRLDELACAGIGVHHAGISMDDRRATEQLYLKKVLRVLVATSTLAVGVNLPAHMVVIKGVRTFQNNASKEYSDLDVMQMLGRAGRPQFDKEGIAVILCESELENKYKALVQGKTILESSLHSNLAEHLNSEIGLGTITDVGSAKSWLRNSFLYQRMQKNPKYYALGPVDTQNSGEDLDNVVMESISQLKKTLLIDHVETGEDVGKLSSTQYGEIMSRYYIRRATASAMDIILALPGRASLREIVSHVTIFSLTLSHHVGIIKLESICGAEEYAPRRQTEGFRKKCESKTHVYNTLKKDTEIRFEVKKVEKTTDKVFLLVQAVLGGISLNSAEYRSPDSQPHMEAFTVFKHISRISRAALEVAVVKKDGLQMKNGFELFRCLSSKAWEDRAIVFRQIEQIGEKSIKVLAENGITSFVALRKQTPLRIETLLNRRHPFGLEVLASVADFPQYVLRIKETAVRSDGGESPVKIDLLVECGLTEEVVASFKPKKQRNRAFQMTAVLTLTSDMELIDLRRIPTKSLKSAKAFEVTAELKKPSQSVIIIVTSETIAGVALQHVYKPSVPASEYPTLDTRPISSVDMDLVGLDDDPDFWNMELGTSDKSEHFSTSKVEGS</sequence>
<dbReference type="STRING" id="685588.A0A067TEU0"/>
<comment type="catalytic activity">
    <reaction evidence="10">
        <text>ATP + H2O = ADP + phosphate + H(+)</text>
        <dbReference type="Rhea" id="RHEA:13065"/>
        <dbReference type="ChEBI" id="CHEBI:15377"/>
        <dbReference type="ChEBI" id="CHEBI:15378"/>
        <dbReference type="ChEBI" id="CHEBI:30616"/>
        <dbReference type="ChEBI" id="CHEBI:43474"/>
        <dbReference type="ChEBI" id="CHEBI:456216"/>
        <dbReference type="EC" id="5.6.2.4"/>
    </reaction>
</comment>
<dbReference type="Gene3D" id="1.10.10.10">
    <property type="entry name" value="Winged helix-like DNA-binding domain superfamily/Winged helix DNA-binding domain"/>
    <property type="match status" value="1"/>
</dbReference>
<comment type="similarity">
    <text evidence="1">Belongs to the helicase family. SKI2 subfamily.</text>
</comment>
<dbReference type="FunFam" id="1.10.10.10:FF:000012">
    <property type="entry name" value="U5 small nuclear ribonucleoprotein helicase"/>
    <property type="match status" value="1"/>
</dbReference>
<reference evidence="14" key="1">
    <citation type="journal article" date="2014" name="Proc. Natl. Acad. Sci. U.S.A.">
        <title>Extensive sampling of basidiomycete genomes demonstrates inadequacy of the white-rot/brown-rot paradigm for wood decay fungi.</title>
        <authorList>
            <person name="Riley R."/>
            <person name="Salamov A.A."/>
            <person name="Brown D.W."/>
            <person name="Nagy L.G."/>
            <person name="Floudas D."/>
            <person name="Held B.W."/>
            <person name="Levasseur A."/>
            <person name="Lombard V."/>
            <person name="Morin E."/>
            <person name="Otillar R."/>
            <person name="Lindquist E.A."/>
            <person name="Sun H."/>
            <person name="LaButti K.M."/>
            <person name="Schmutz J."/>
            <person name="Jabbour D."/>
            <person name="Luo H."/>
            <person name="Baker S.E."/>
            <person name="Pisabarro A.G."/>
            <person name="Walton J.D."/>
            <person name="Blanchette R.A."/>
            <person name="Henrissat B."/>
            <person name="Martin F."/>
            <person name="Cullen D."/>
            <person name="Hibbett D.S."/>
            <person name="Grigoriev I.V."/>
        </authorList>
    </citation>
    <scope>NUCLEOTIDE SEQUENCE [LARGE SCALE GENOMIC DNA]</scope>
    <source>
        <strain evidence="14">CBS 339.88</strain>
    </source>
</reference>
<feature type="domain" description="Helicase ATP-binding" evidence="11">
    <location>
        <begin position="68"/>
        <end position="245"/>
    </location>
</feature>
<dbReference type="InterPro" id="IPR014001">
    <property type="entry name" value="Helicase_ATP-bd"/>
</dbReference>
<evidence type="ECO:0000313" key="14">
    <source>
        <dbReference type="Proteomes" id="UP000027222"/>
    </source>
</evidence>
<dbReference type="Pfam" id="PF23445">
    <property type="entry name" value="WHD_SNRNP200"/>
    <property type="match status" value="1"/>
</dbReference>
<dbReference type="EC" id="5.6.2.4" evidence="9"/>
<evidence type="ECO:0000256" key="10">
    <source>
        <dbReference type="ARBA" id="ARBA00048988"/>
    </source>
</evidence>
<dbReference type="SUPFAM" id="SSF52540">
    <property type="entry name" value="P-loop containing nucleoside triphosphate hydrolases"/>
    <property type="match status" value="1"/>
</dbReference>
<dbReference type="InterPro" id="IPR011545">
    <property type="entry name" value="DEAD/DEAH_box_helicase_dom"/>
</dbReference>
<evidence type="ECO:0000256" key="4">
    <source>
        <dbReference type="ARBA" id="ARBA00022806"/>
    </source>
</evidence>
<evidence type="ECO:0000256" key="5">
    <source>
        <dbReference type="ARBA" id="ARBA00022840"/>
    </source>
</evidence>
<evidence type="ECO:0000256" key="6">
    <source>
        <dbReference type="ARBA" id="ARBA00023235"/>
    </source>
</evidence>
<dbReference type="PANTHER" id="PTHR47835:SF3">
    <property type="entry name" value="HELICASE FOR MEIOSIS 1"/>
    <property type="match status" value="1"/>
</dbReference>
<dbReference type="InterPro" id="IPR052247">
    <property type="entry name" value="Meiotic_Crossover_Helicase"/>
</dbReference>
<dbReference type="SMART" id="SM00973">
    <property type="entry name" value="Sec63"/>
    <property type="match status" value="1"/>
</dbReference>
<dbReference type="SMART" id="SM00487">
    <property type="entry name" value="DEXDc"/>
    <property type="match status" value="1"/>
</dbReference>
<dbReference type="Pfam" id="PF02889">
    <property type="entry name" value="Sec63"/>
    <property type="match status" value="1"/>
</dbReference>
<dbReference type="InterPro" id="IPR036388">
    <property type="entry name" value="WH-like_DNA-bd_sf"/>
</dbReference>
<keyword evidence="2" id="KW-0547">Nucleotide-binding</keyword>
<dbReference type="Gene3D" id="1.10.3380.10">
    <property type="entry name" value="Sec63 N-terminal domain-like domain"/>
    <property type="match status" value="1"/>
</dbReference>
<dbReference type="SUPFAM" id="SSF158702">
    <property type="entry name" value="Sec63 N-terminal domain-like"/>
    <property type="match status" value="1"/>
</dbReference>
<name>A0A067TEU0_GALM3</name>
<dbReference type="Pfam" id="PF00271">
    <property type="entry name" value="Helicase_C"/>
    <property type="match status" value="1"/>
</dbReference>
<keyword evidence="4" id="KW-0347">Helicase</keyword>
<dbReference type="GO" id="GO:0003676">
    <property type="term" value="F:nucleic acid binding"/>
    <property type="evidence" value="ECO:0007669"/>
    <property type="project" value="InterPro"/>
</dbReference>
<dbReference type="Gene3D" id="3.40.50.300">
    <property type="entry name" value="P-loop containing nucleotide triphosphate hydrolases"/>
    <property type="match status" value="2"/>
</dbReference>
<dbReference type="Pfam" id="PF00270">
    <property type="entry name" value="DEAD"/>
    <property type="match status" value="1"/>
</dbReference>
<evidence type="ECO:0000256" key="3">
    <source>
        <dbReference type="ARBA" id="ARBA00022801"/>
    </source>
</evidence>
<accession>A0A067TEU0</accession>
<evidence type="ECO:0000256" key="1">
    <source>
        <dbReference type="ARBA" id="ARBA00010140"/>
    </source>
</evidence>
<evidence type="ECO:0000256" key="8">
    <source>
        <dbReference type="ARBA" id="ARBA00034617"/>
    </source>
</evidence>
<dbReference type="InterPro" id="IPR004179">
    <property type="entry name" value="Sec63-dom"/>
</dbReference>
<dbReference type="EMBL" id="KL142370">
    <property type="protein sequence ID" value="KDR81750.1"/>
    <property type="molecule type" value="Genomic_DNA"/>
</dbReference>
<dbReference type="CDD" id="cd18795">
    <property type="entry name" value="SF2_C_Ski2"/>
    <property type="match status" value="1"/>
</dbReference>
<organism evidence="13 14">
    <name type="scientific">Galerina marginata (strain CBS 339.88)</name>
    <dbReference type="NCBI Taxonomy" id="685588"/>
    <lineage>
        <taxon>Eukaryota</taxon>
        <taxon>Fungi</taxon>
        <taxon>Dikarya</taxon>
        <taxon>Basidiomycota</taxon>
        <taxon>Agaricomycotina</taxon>
        <taxon>Agaricomycetes</taxon>
        <taxon>Agaricomycetidae</taxon>
        <taxon>Agaricales</taxon>
        <taxon>Agaricineae</taxon>
        <taxon>Strophariaceae</taxon>
        <taxon>Galerina</taxon>
    </lineage>
</organism>
<comment type="catalytic activity">
    <reaction evidence="8">
        <text>Couples ATP hydrolysis with the unwinding of duplex DNA by translocating in the 3'-5' direction.</text>
        <dbReference type="EC" id="5.6.2.4"/>
    </reaction>
</comment>
<dbReference type="SUPFAM" id="SSF46785">
    <property type="entry name" value="Winged helix' DNA-binding domain"/>
    <property type="match status" value="1"/>
</dbReference>
<evidence type="ECO:0000313" key="13">
    <source>
        <dbReference type="EMBL" id="KDR81750.1"/>
    </source>
</evidence>
<evidence type="ECO:0000256" key="2">
    <source>
        <dbReference type="ARBA" id="ARBA00022741"/>
    </source>
</evidence>
<evidence type="ECO:0000259" key="11">
    <source>
        <dbReference type="PROSITE" id="PS51192"/>
    </source>
</evidence>
<dbReference type="HOGENOM" id="CLU_000335_0_2_1"/>
<feature type="domain" description="Helicase C-terminal" evidence="12">
    <location>
        <begin position="289"/>
        <end position="477"/>
    </location>
</feature>
<dbReference type="PROSITE" id="PS51192">
    <property type="entry name" value="HELICASE_ATP_BIND_1"/>
    <property type="match status" value="1"/>
</dbReference>
<dbReference type="OrthoDB" id="5575at2759"/>